<keyword evidence="1" id="KW-0472">Membrane</keyword>
<evidence type="ECO:0000313" key="2">
    <source>
        <dbReference type="EMBL" id="MED6239561.1"/>
    </source>
</evidence>
<name>A0ABU7AMV5_9TELE</name>
<evidence type="ECO:0000313" key="3">
    <source>
        <dbReference type="Proteomes" id="UP001345963"/>
    </source>
</evidence>
<reference evidence="2 3" key="1">
    <citation type="submission" date="2021-07" db="EMBL/GenBank/DDBJ databases">
        <authorList>
            <person name="Palmer J.M."/>
        </authorList>
    </citation>
    <scope>NUCLEOTIDE SEQUENCE [LARGE SCALE GENOMIC DNA]</scope>
    <source>
        <strain evidence="2 3">AT_MEX2019</strain>
        <tissue evidence="2">Muscle</tissue>
    </source>
</reference>
<sequence length="183" mass="20723">MAAVTHPMTRAVISTGQPSSFLLSICPHYFHFLFPSLLFKTSLLQLVKLLSLLFGPLLFFLLWRSGFSGLMKLGGLRAAFAGLIRILIKERTKPRSSFSTFHLLFLSLHHAQSHKVAFLITAAHHKKTTHYTQECVWGHVLVFTLFLFLFLFCMIFCNKTLNSKGRVIINMHISDLLGGFLGQ</sequence>
<feature type="transmembrane region" description="Helical" evidence="1">
    <location>
        <begin position="136"/>
        <end position="157"/>
    </location>
</feature>
<evidence type="ECO:0000256" key="1">
    <source>
        <dbReference type="SAM" id="Phobius"/>
    </source>
</evidence>
<feature type="transmembrane region" description="Helical" evidence="1">
    <location>
        <begin position="46"/>
        <end position="63"/>
    </location>
</feature>
<protein>
    <recommendedName>
        <fullName evidence="4">Transmembrane protein</fullName>
    </recommendedName>
</protein>
<keyword evidence="3" id="KW-1185">Reference proteome</keyword>
<dbReference type="Proteomes" id="UP001345963">
    <property type="component" value="Unassembled WGS sequence"/>
</dbReference>
<comment type="caution">
    <text evidence="2">The sequence shown here is derived from an EMBL/GenBank/DDBJ whole genome shotgun (WGS) entry which is preliminary data.</text>
</comment>
<accession>A0ABU7AMV5</accession>
<dbReference type="EMBL" id="JAHUTI010021601">
    <property type="protein sequence ID" value="MED6239561.1"/>
    <property type="molecule type" value="Genomic_DNA"/>
</dbReference>
<proteinExistence type="predicted"/>
<gene>
    <name evidence="2" type="ORF">ATANTOWER_007928</name>
</gene>
<organism evidence="2 3">
    <name type="scientific">Ataeniobius toweri</name>
    <dbReference type="NCBI Taxonomy" id="208326"/>
    <lineage>
        <taxon>Eukaryota</taxon>
        <taxon>Metazoa</taxon>
        <taxon>Chordata</taxon>
        <taxon>Craniata</taxon>
        <taxon>Vertebrata</taxon>
        <taxon>Euteleostomi</taxon>
        <taxon>Actinopterygii</taxon>
        <taxon>Neopterygii</taxon>
        <taxon>Teleostei</taxon>
        <taxon>Neoteleostei</taxon>
        <taxon>Acanthomorphata</taxon>
        <taxon>Ovalentaria</taxon>
        <taxon>Atherinomorphae</taxon>
        <taxon>Cyprinodontiformes</taxon>
        <taxon>Goodeidae</taxon>
        <taxon>Ataeniobius</taxon>
    </lineage>
</organism>
<evidence type="ECO:0008006" key="4">
    <source>
        <dbReference type="Google" id="ProtNLM"/>
    </source>
</evidence>
<keyword evidence="1" id="KW-0812">Transmembrane</keyword>
<keyword evidence="1" id="KW-1133">Transmembrane helix</keyword>